<evidence type="ECO:0008006" key="5">
    <source>
        <dbReference type="Google" id="ProtNLM"/>
    </source>
</evidence>
<protein>
    <recommendedName>
        <fullName evidence="5">Lipoprotein</fullName>
    </recommendedName>
</protein>
<evidence type="ECO:0000256" key="1">
    <source>
        <dbReference type="SAM" id="MobiDB-lite"/>
    </source>
</evidence>
<dbReference type="Proteomes" id="UP000032680">
    <property type="component" value="Unassembled WGS sequence"/>
</dbReference>
<keyword evidence="2" id="KW-0732">Signal</keyword>
<proteinExistence type="predicted"/>
<feature type="signal peptide" evidence="2">
    <location>
        <begin position="1"/>
        <end position="26"/>
    </location>
</feature>
<feature type="compositionally biased region" description="Low complexity" evidence="1">
    <location>
        <begin position="209"/>
        <end position="226"/>
    </location>
</feature>
<feature type="chain" id="PRO_5002309984" description="Lipoprotein" evidence="2">
    <location>
        <begin position="27"/>
        <end position="240"/>
    </location>
</feature>
<sequence length="240" mass="25335">MRRTLFGLATASCLGLAAAASGAARADCLADLKAASAAQLKSLDEQDSVPSRTATITTDLRTGKVLGSVLMERAPPDRSRAVVRHGGTVDETVATATRLWVGHGGPLQEVPDQEAHDRIAAAHQRVATFRTHIAAIDWAQEAQDLACRDTTLDGRPVELFTYTDAANKAKVRLYATRDTHEALRTEFRTAGREIVQTVAHGDVTIAVPDSPATPAPAAAAPGTTPAHPMPTPQTLSPVRP</sequence>
<comment type="caution">
    <text evidence="3">The sequence shown here is derived from an EMBL/GenBank/DDBJ whole genome shotgun (WGS) entry which is preliminary data.</text>
</comment>
<keyword evidence="4" id="KW-1185">Reference proteome</keyword>
<dbReference type="RefSeq" id="WP_048863040.1">
    <property type="nucleotide sequence ID" value="NZ_BANB01000825.1"/>
</dbReference>
<gene>
    <name evidence="3" type="ORF">Asru_0827_04</name>
</gene>
<evidence type="ECO:0000256" key="2">
    <source>
        <dbReference type="SAM" id="SignalP"/>
    </source>
</evidence>
<dbReference type="EMBL" id="BANB01000825">
    <property type="protein sequence ID" value="GAN78415.1"/>
    <property type="molecule type" value="Genomic_DNA"/>
</dbReference>
<reference evidence="3 4" key="1">
    <citation type="submission" date="2012-11" db="EMBL/GenBank/DDBJ databases">
        <title>Whole genome sequence of Acidisphaera rubrifaciens HS-AP3.</title>
        <authorList>
            <person name="Azuma Y."/>
            <person name="Higashiura N."/>
            <person name="Hirakawa H."/>
            <person name="Matsushita K."/>
        </authorList>
    </citation>
    <scope>NUCLEOTIDE SEQUENCE [LARGE SCALE GENOMIC DNA]</scope>
    <source>
        <strain evidence="3 4">HS-AP3</strain>
    </source>
</reference>
<evidence type="ECO:0000313" key="4">
    <source>
        <dbReference type="Proteomes" id="UP000032680"/>
    </source>
</evidence>
<feature type="region of interest" description="Disordered" evidence="1">
    <location>
        <begin position="209"/>
        <end position="240"/>
    </location>
</feature>
<evidence type="ECO:0000313" key="3">
    <source>
        <dbReference type="EMBL" id="GAN78415.1"/>
    </source>
</evidence>
<dbReference type="AlphaFoldDB" id="A0A0D6P9H6"/>
<accession>A0A0D6P9H6</accession>
<name>A0A0D6P9H6_9PROT</name>
<organism evidence="3 4">
    <name type="scientific">Acidisphaera rubrifaciens HS-AP3</name>
    <dbReference type="NCBI Taxonomy" id="1231350"/>
    <lineage>
        <taxon>Bacteria</taxon>
        <taxon>Pseudomonadati</taxon>
        <taxon>Pseudomonadota</taxon>
        <taxon>Alphaproteobacteria</taxon>
        <taxon>Acetobacterales</taxon>
        <taxon>Acetobacteraceae</taxon>
        <taxon>Acidisphaera</taxon>
    </lineage>
</organism>